<dbReference type="GO" id="GO:0000226">
    <property type="term" value="P:microtubule cytoskeleton organization"/>
    <property type="evidence" value="ECO:0007669"/>
    <property type="project" value="TreeGrafter"/>
</dbReference>
<keyword evidence="2 3" id="KW-0067">ATP-binding</keyword>
<dbReference type="InterPro" id="IPR011009">
    <property type="entry name" value="Kinase-like_dom_sf"/>
</dbReference>
<evidence type="ECO:0000259" key="5">
    <source>
        <dbReference type="PROSITE" id="PS50011"/>
    </source>
</evidence>
<evidence type="ECO:0000256" key="4">
    <source>
        <dbReference type="SAM" id="MobiDB-lite"/>
    </source>
</evidence>
<sequence>MSHWQQTYTSQFVDFFDRPCYDLEILNSTSLKFARPETPIDSYTSAKISIREKLRNSLSPINTSKSSPRVRKLPKDHLSDSLKYQNYNSGVTQPAAIPVKVIVDSDHDLSNKVENIGNEFDSGKDFDKSDQKKFLSKGLKSRRRATIPSRGMSLPVTSSTSINYDQIFSDQNIMGIPDHQSDEITTDMSSLSMSVTSPCDPPSLSPCSSTSSISSSIGTPSPAQSIQFQRYSCGKQLTNSSQQFNLQFPSFGSSVSQMEASPLTIRPKLNVITENPFNNETRSLSLPDMVTASSYEKIPRSPAVNFLANLAQATTTKIMPDDEGQQIGDYIIGKVIGRGGFSTVKEAISMDNYSGMEKVAVKIVRKNNDSDCDDRVQVLLEREICIWRALDHPNIVPMISFQEDDYATYVFSEYCPGGTLLDYVKKNSKGEGIGLDEDEARRIFLEIAEGVRYLHDDMRLVHKDIKLDNILLDRDDTWKICDFGLTEFQNDANGFANLAPCDEEAGGSLAYCAPEQVRSKVPLKDPSVDIWSLGVVLYALVINHLPFMDDFAPRLQLKIINGRYEESALYNAGVSDDLRDLLKLMFKTNPAQRLTINQVLEHRWCEQ</sequence>
<dbReference type="InterPro" id="IPR000719">
    <property type="entry name" value="Prot_kinase_dom"/>
</dbReference>
<accession>A0A9N9AY34</accession>
<protein>
    <submittedName>
        <fullName evidence="6">10330_t:CDS:1</fullName>
    </submittedName>
</protein>
<gene>
    <name evidence="6" type="ORF">RFULGI_LOCUS4388</name>
</gene>
<dbReference type="GO" id="GO:0005524">
    <property type="term" value="F:ATP binding"/>
    <property type="evidence" value="ECO:0007669"/>
    <property type="project" value="UniProtKB-UniRule"/>
</dbReference>
<dbReference type="Gene3D" id="1.10.510.10">
    <property type="entry name" value="Transferase(Phosphotransferase) domain 1"/>
    <property type="match status" value="1"/>
</dbReference>
<evidence type="ECO:0000256" key="1">
    <source>
        <dbReference type="ARBA" id="ARBA00022741"/>
    </source>
</evidence>
<dbReference type="GO" id="GO:0004674">
    <property type="term" value="F:protein serine/threonine kinase activity"/>
    <property type="evidence" value="ECO:0007669"/>
    <property type="project" value="TreeGrafter"/>
</dbReference>
<feature type="region of interest" description="Disordered" evidence="4">
    <location>
        <begin position="191"/>
        <end position="220"/>
    </location>
</feature>
<dbReference type="InterPro" id="IPR017441">
    <property type="entry name" value="Protein_kinase_ATP_BS"/>
</dbReference>
<keyword evidence="7" id="KW-1185">Reference proteome</keyword>
<dbReference type="Pfam" id="PF00069">
    <property type="entry name" value="Pkinase"/>
    <property type="match status" value="1"/>
</dbReference>
<dbReference type="AlphaFoldDB" id="A0A9N9AY34"/>
<dbReference type="PROSITE" id="PS00108">
    <property type="entry name" value="PROTEIN_KINASE_ST"/>
    <property type="match status" value="1"/>
</dbReference>
<dbReference type="OrthoDB" id="4062651at2759"/>
<feature type="binding site" evidence="3">
    <location>
        <position position="366"/>
    </location>
    <ligand>
        <name>ATP</name>
        <dbReference type="ChEBI" id="CHEBI:30616"/>
    </ligand>
</feature>
<feature type="domain" description="Protein kinase" evidence="5">
    <location>
        <begin position="330"/>
        <end position="605"/>
    </location>
</feature>
<name>A0A9N9AY34_9GLOM</name>
<evidence type="ECO:0000256" key="3">
    <source>
        <dbReference type="PROSITE-ProRule" id="PRU10141"/>
    </source>
</evidence>
<comment type="caution">
    <text evidence="6">The sequence shown here is derived from an EMBL/GenBank/DDBJ whole genome shotgun (WGS) entry which is preliminary data.</text>
</comment>
<reference evidence="6" key="1">
    <citation type="submission" date="2021-06" db="EMBL/GenBank/DDBJ databases">
        <authorList>
            <person name="Kallberg Y."/>
            <person name="Tangrot J."/>
            <person name="Rosling A."/>
        </authorList>
    </citation>
    <scope>NUCLEOTIDE SEQUENCE</scope>
    <source>
        <strain evidence="6">IN212</strain>
    </source>
</reference>
<dbReference type="PANTHER" id="PTHR24346">
    <property type="entry name" value="MAP/MICROTUBULE AFFINITY-REGULATING KINASE"/>
    <property type="match status" value="1"/>
</dbReference>
<dbReference type="GO" id="GO:0005737">
    <property type="term" value="C:cytoplasm"/>
    <property type="evidence" value="ECO:0007669"/>
    <property type="project" value="TreeGrafter"/>
</dbReference>
<dbReference type="SUPFAM" id="SSF56112">
    <property type="entry name" value="Protein kinase-like (PK-like)"/>
    <property type="match status" value="1"/>
</dbReference>
<feature type="compositionally biased region" description="Low complexity" evidence="4">
    <location>
        <begin position="205"/>
        <end position="220"/>
    </location>
</feature>
<proteinExistence type="predicted"/>
<evidence type="ECO:0000313" key="6">
    <source>
        <dbReference type="EMBL" id="CAG8544909.1"/>
    </source>
</evidence>
<dbReference type="PANTHER" id="PTHR24346:SF76">
    <property type="entry name" value="NON-SPECIFIC SERINE_THREONINE PROTEIN KINASE"/>
    <property type="match status" value="1"/>
</dbReference>
<dbReference type="InterPro" id="IPR008271">
    <property type="entry name" value="Ser/Thr_kinase_AS"/>
</dbReference>
<dbReference type="SMART" id="SM00220">
    <property type="entry name" value="S_TKc"/>
    <property type="match status" value="1"/>
</dbReference>
<dbReference type="PROSITE" id="PS50011">
    <property type="entry name" value="PROTEIN_KINASE_DOM"/>
    <property type="match status" value="1"/>
</dbReference>
<evidence type="ECO:0000256" key="2">
    <source>
        <dbReference type="ARBA" id="ARBA00022840"/>
    </source>
</evidence>
<dbReference type="GO" id="GO:0035556">
    <property type="term" value="P:intracellular signal transduction"/>
    <property type="evidence" value="ECO:0007669"/>
    <property type="project" value="TreeGrafter"/>
</dbReference>
<keyword evidence="1 3" id="KW-0547">Nucleotide-binding</keyword>
<organism evidence="6 7">
    <name type="scientific">Racocetra fulgida</name>
    <dbReference type="NCBI Taxonomy" id="60492"/>
    <lineage>
        <taxon>Eukaryota</taxon>
        <taxon>Fungi</taxon>
        <taxon>Fungi incertae sedis</taxon>
        <taxon>Mucoromycota</taxon>
        <taxon>Glomeromycotina</taxon>
        <taxon>Glomeromycetes</taxon>
        <taxon>Diversisporales</taxon>
        <taxon>Gigasporaceae</taxon>
        <taxon>Racocetra</taxon>
    </lineage>
</organism>
<dbReference type="EMBL" id="CAJVPZ010004348">
    <property type="protein sequence ID" value="CAG8544909.1"/>
    <property type="molecule type" value="Genomic_DNA"/>
</dbReference>
<dbReference type="FunFam" id="1.10.510.10:FF:000571">
    <property type="entry name" value="Maternal embryonic leucine zipper kinase"/>
    <property type="match status" value="1"/>
</dbReference>
<evidence type="ECO:0000313" key="7">
    <source>
        <dbReference type="Proteomes" id="UP000789396"/>
    </source>
</evidence>
<dbReference type="PROSITE" id="PS00107">
    <property type="entry name" value="PROTEIN_KINASE_ATP"/>
    <property type="match status" value="1"/>
</dbReference>
<dbReference type="Proteomes" id="UP000789396">
    <property type="component" value="Unassembled WGS sequence"/>
</dbReference>